<dbReference type="InterPro" id="IPR009057">
    <property type="entry name" value="Homeodomain-like_sf"/>
</dbReference>
<evidence type="ECO:0000313" key="2">
    <source>
        <dbReference type="EMBL" id="KAL3856820.1"/>
    </source>
</evidence>
<dbReference type="EMBL" id="JBJQND010000013">
    <property type="protein sequence ID" value="KAL3856820.1"/>
    <property type="molecule type" value="Genomic_DNA"/>
</dbReference>
<dbReference type="AlphaFoldDB" id="A0ABD3V5C6"/>
<gene>
    <name evidence="2" type="ORF">ACJMK2_011535</name>
</gene>
<evidence type="ECO:0000259" key="1">
    <source>
        <dbReference type="Pfam" id="PF05225"/>
    </source>
</evidence>
<feature type="domain" description="HTH psq-type" evidence="1">
    <location>
        <begin position="8"/>
        <end position="45"/>
    </location>
</feature>
<dbReference type="Gene3D" id="1.10.10.60">
    <property type="entry name" value="Homeodomain-like"/>
    <property type="match status" value="1"/>
</dbReference>
<sequence>MPKRYRVEDLQSAVSSVKQKRLTITQASTEFQVPRKTVEDHVKGKAKEAFRKTGIHPRNPDTIDKTRLVNSHLKTVICQPLPSSVPVKPFVRRPKLVLHPGVLTCDDLYRKFEEKATENKKKQELKEGCRRD</sequence>
<comment type="caution">
    <text evidence="2">The sequence shown here is derived from an EMBL/GenBank/DDBJ whole genome shotgun (WGS) entry which is preliminary data.</text>
</comment>
<dbReference type="Pfam" id="PF05225">
    <property type="entry name" value="HTH_psq"/>
    <property type="match status" value="1"/>
</dbReference>
<accession>A0ABD3V5C6</accession>
<protein>
    <recommendedName>
        <fullName evidence="1">HTH psq-type domain-containing protein</fullName>
    </recommendedName>
</protein>
<name>A0ABD3V5C6_SINWO</name>
<organism evidence="2 3">
    <name type="scientific">Sinanodonta woodiana</name>
    <name type="common">Chinese pond mussel</name>
    <name type="synonym">Anodonta woodiana</name>
    <dbReference type="NCBI Taxonomy" id="1069815"/>
    <lineage>
        <taxon>Eukaryota</taxon>
        <taxon>Metazoa</taxon>
        <taxon>Spiralia</taxon>
        <taxon>Lophotrochozoa</taxon>
        <taxon>Mollusca</taxon>
        <taxon>Bivalvia</taxon>
        <taxon>Autobranchia</taxon>
        <taxon>Heteroconchia</taxon>
        <taxon>Palaeoheterodonta</taxon>
        <taxon>Unionida</taxon>
        <taxon>Unionoidea</taxon>
        <taxon>Unionidae</taxon>
        <taxon>Unioninae</taxon>
        <taxon>Sinanodonta</taxon>
    </lineage>
</organism>
<dbReference type="Proteomes" id="UP001634394">
    <property type="component" value="Unassembled WGS sequence"/>
</dbReference>
<dbReference type="SUPFAM" id="SSF46689">
    <property type="entry name" value="Homeodomain-like"/>
    <property type="match status" value="1"/>
</dbReference>
<evidence type="ECO:0000313" key="3">
    <source>
        <dbReference type="Proteomes" id="UP001634394"/>
    </source>
</evidence>
<reference evidence="2 3" key="1">
    <citation type="submission" date="2024-11" db="EMBL/GenBank/DDBJ databases">
        <title>Chromosome-level genome assembly of the freshwater bivalve Anodonta woodiana.</title>
        <authorList>
            <person name="Chen X."/>
        </authorList>
    </citation>
    <scope>NUCLEOTIDE SEQUENCE [LARGE SCALE GENOMIC DNA]</scope>
    <source>
        <strain evidence="2">MN2024</strain>
        <tissue evidence="2">Gills</tissue>
    </source>
</reference>
<dbReference type="InterPro" id="IPR007889">
    <property type="entry name" value="HTH_Psq"/>
</dbReference>
<proteinExistence type="predicted"/>
<keyword evidence="3" id="KW-1185">Reference proteome</keyword>